<dbReference type="RefSeq" id="XP_016607033.1">
    <property type="nucleotide sequence ID" value="XM_016754152.1"/>
</dbReference>
<evidence type="ECO:0000256" key="1">
    <source>
        <dbReference type="SAM" id="MobiDB-lite"/>
    </source>
</evidence>
<dbReference type="EMBL" id="KQ257459">
    <property type="protein sequence ID" value="KNC98993.1"/>
    <property type="molecule type" value="Genomic_DNA"/>
</dbReference>
<name>A0A0L0HE00_SPIPD</name>
<feature type="region of interest" description="Disordered" evidence="1">
    <location>
        <begin position="61"/>
        <end position="107"/>
    </location>
</feature>
<evidence type="ECO:0000313" key="3">
    <source>
        <dbReference type="Proteomes" id="UP000053201"/>
    </source>
</evidence>
<accession>A0A0L0HE00</accession>
<feature type="compositionally biased region" description="Acidic residues" evidence="1">
    <location>
        <begin position="93"/>
        <end position="107"/>
    </location>
</feature>
<protein>
    <submittedName>
        <fullName evidence="2">Uncharacterized protein</fullName>
    </submittedName>
</protein>
<sequence length="107" mass="12330">MSYRTQPGLYGPSLLPRKTEPMWYTKYTKEAQMETLLRREEALRDKRDTIEWPRFRSTLVSNVPERDPRGMDDDSFAGSSMGEHSDMGGEILGETDESFDADDDLMS</sequence>
<gene>
    <name evidence="2" type="ORF">SPPG_05944</name>
</gene>
<dbReference type="AlphaFoldDB" id="A0A0L0HE00"/>
<dbReference type="InParanoid" id="A0A0L0HE00"/>
<reference evidence="2 3" key="1">
    <citation type="submission" date="2009-08" db="EMBL/GenBank/DDBJ databases">
        <title>The Genome Sequence of Spizellomyces punctatus strain DAOM BR117.</title>
        <authorList>
            <consortium name="The Broad Institute Genome Sequencing Platform"/>
            <person name="Russ C."/>
            <person name="Cuomo C."/>
            <person name="Shea T."/>
            <person name="Young S.K."/>
            <person name="Zeng Q."/>
            <person name="Koehrsen M."/>
            <person name="Haas B."/>
            <person name="Borodovsky M."/>
            <person name="Guigo R."/>
            <person name="Alvarado L."/>
            <person name="Berlin A."/>
            <person name="Bochicchio J."/>
            <person name="Borenstein D."/>
            <person name="Chapman S."/>
            <person name="Chen Z."/>
            <person name="Engels R."/>
            <person name="Freedman E."/>
            <person name="Gellesch M."/>
            <person name="Goldberg J."/>
            <person name="Griggs A."/>
            <person name="Gujja S."/>
            <person name="Heiman D."/>
            <person name="Hepburn T."/>
            <person name="Howarth C."/>
            <person name="Jen D."/>
            <person name="Larson L."/>
            <person name="Lewis B."/>
            <person name="Mehta T."/>
            <person name="Park D."/>
            <person name="Pearson M."/>
            <person name="Roberts A."/>
            <person name="Saif S."/>
            <person name="Shenoy N."/>
            <person name="Sisk P."/>
            <person name="Stolte C."/>
            <person name="Sykes S."/>
            <person name="Thomson T."/>
            <person name="Walk T."/>
            <person name="White J."/>
            <person name="Yandava C."/>
            <person name="Burger G."/>
            <person name="Gray M.W."/>
            <person name="Holland P.W.H."/>
            <person name="King N."/>
            <person name="Lang F.B.F."/>
            <person name="Roger A.J."/>
            <person name="Ruiz-Trillo I."/>
            <person name="Lander E."/>
            <person name="Nusbaum C."/>
        </authorList>
    </citation>
    <scope>NUCLEOTIDE SEQUENCE [LARGE SCALE GENOMIC DNA]</scope>
    <source>
        <strain evidence="2 3">DAOM BR117</strain>
    </source>
</reference>
<proteinExistence type="predicted"/>
<organism evidence="2 3">
    <name type="scientific">Spizellomyces punctatus (strain DAOM BR117)</name>
    <dbReference type="NCBI Taxonomy" id="645134"/>
    <lineage>
        <taxon>Eukaryota</taxon>
        <taxon>Fungi</taxon>
        <taxon>Fungi incertae sedis</taxon>
        <taxon>Chytridiomycota</taxon>
        <taxon>Chytridiomycota incertae sedis</taxon>
        <taxon>Chytridiomycetes</taxon>
        <taxon>Spizellomycetales</taxon>
        <taxon>Spizellomycetaceae</taxon>
        <taxon>Spizellomyces</taxon>
    </lineage>
</organism>
<dbReference type="OrthoDB" id="10274933at2759"/>
<keyword evidence="3" id="KW-1185">Reference proteome</keyword>
<dbReference type="Proteomes" id="UP000053201">
    <property type="component" value="Unassembled WGS sequence"/>
</dbReference>
<evidence type="ECO:0000313" key="2">
    <source>
        <dbReference type="EMBL" id="KNC98993.1"/>
    </source>
</evidence>
<dbReference type="VEuPathDB" id="FungiDB:SPPG_05944"/>
<dbReference type="GeneID" id="27689285"/>